<name>A0A0A7EJQ0_9GAMM</name>
<evidence type="ECO:0000313" key="2">
    <source>
        <dbReference type="Proteomes" id="UP000030341"/>
    </source>
</evidence>
<dbReference type="KEGG" id="pseo:OM33_16780"/>
<accession>A0A0A7EJQ0</accession>
<dbReference type="OrthoDB" id="5587883at2"/>
<proteinExistence type="predicted"/>
<reference evidence="1 2" key="1">
    <citation type="submission" date="2014-11" db="EMBL/GenBank/DDBJ databases">
        <title>Complete Genome Sequence of Pseudoalteromonas sp. Strain OCN003 Isolated from Kaneohe Bay, Oahu, Hawaii.</title>
        <authorList>
            <person name="Beurmann S."/>
            <person name="Videau P."/>
            <person name="Ushijima B."/>
            <person name="Smith A.M."/>
            <person name="Aeby G.S."/>
            <person name="Callahan S.M."/>
            <person name="Belcaid M."/>
        </authorList>
    </citation>
    <scope>NUCLEOTIDE SEQUENCE [LARGE SCALE GENOMIC DNA]</scope>
    <source>
        <strain evidence="1 2">OCN003</strain>
    </source>
</reference>
<organism evidence="1 2">
    <name type="scientific">Pseudoalteromonas piratica</name>
    <dbReference type="NCBI Taxonomy" id="1348114"/>
    <lineage>
        <taxon>Bacteria</taxon>
        <taxon>Pseudomonadati</taxon>
        <taxon>Pseudomonadota</taxon>
        <taxon>Gammaproteobacteria</taxon>
        <taxon>Alteromonadales</taxon>
        <taxon>Pseudoalteromonadaceae</taxon>
        <taxon>Pseudoalteromonas</taxon>
    </lineage>
</organism>
<dbReference type="Proteomes" id="UP000030341">
    <property type="component" value="Chromosome 2"/>
</dbReference>
<gene>
    <name evidence="1" type="ORF">OM33_16780</name>
</gene>
<dbReference type="eggNOG" id="ENOG5032YX7">
    <property type="taxonomic scope" value="Bacteria"/>
</dbReference>
<evidence type="ECO:0000313" key="1">
    <source>
        <dbReference type="EMBL" id="AIY66773.1"/>
    </source>
</evidence>
<keyword evidence="2" id="KW-1185">Reference proteome</keyword>
<dbReference type="HOGENOM" id="CLU_2230737_0_0_6"/>
<protein>
    <submittedName>
        <fullName evidence="1">Uncharacterized protein</fullName>
    </submittedName>
</protein>
<sequence length="97" mass="11085">MITSQYVAKHPDGNYIDITIEIALPEPDPEMGGDSRCKVSIAALEIEQYAFGVDDIQAYCLSSKLLQLKLVEKQNQGWQFYFPGYLDQPLDFNQDFF</sequence>
<dbReference type="EMBL" id="CP009889">
    <property type="protein sequence ID" value="AIY66773.1"/>
    <property type="molecule type" value="Genomic_DNA"/>
</dbReference>
<dbReference type="AlphaFoldDB" id="A0A0A7EJQ0"/>